<dbReference type="Proteomes" id="UP001239994">
    <property type="component" value="Unassembled WGS sequence"/>
</dbReference>
<keyword evidence="9 19" id="KW-0547">Nucleotide-binding</keyword>
<evidence type="ECO:0000256" key="7">
    <source>
        <dbReference type="ARBA" id="ARBA00022729"/>
    </source>
</evidence>
<dbReference type="SUPFAM" id="SSF57184">
    <property type="entry name" value="Growth factor receptor domain"/>
    <property type="match status" value="1"/>
</dbReference>
<keyword evidence="17" id="KW-0325">Glycoprotein</keyword>
<gene>
    <name evidence="25" type="ORF">P4O66_006816</name>
</gene>
<dbReference type="FunFam" id="3.80.20.20:FF:000001">
    <property type="entry name" value="Tyrosine-protein kinase receptor"/>
    <property type="match status" value="1"/>
</dbReference>
<dbReference type="InterPro" id="IPR020635">
    <property type="entry name" value="Tyr_kinase_cat_dom"/>
</dbReference>
<dbReference type="CDD" id="cd00064">
    <property type="entry name" value="FU"/>
    <property type="match status" value="1"/>
</dbReference>
<feature type="non-terminal residue" evidence="25">
    <location>
        <position position="1662"/>
    </location>
</feature>
<keyword evidence="16 20" id="KW-0675">Receptor</keyword>
<keyword evidence="4" id="KW-0808">Transferase</keyword>
<feature type="transmembrane region" description="Helical" evidence="22">
    <location>
        <begin position="1190"/>
        <end position="1212"/>
    </location>
</feature>
<dbReference type="GO" id="GO:0030424">
    <property type="term" value="C:axon"/>
    <property type="evidence" value="ECO:0007669"/>
    <property type="project" value="TreeGrafter"/>
</dbReference>
<evidence type="ECO:0000256" key="17">
    <source>
        <dbReference type="ARBA" id="ARBA00023180"/>
    </source>
</evidence>
<dbReference type="InterPro" id="IPR050122">
    <property type="entry name" value="RTK"/>
</dbReference>
<dbReference type="SUPFAM" id="SSF56112">
    <property type="entry name" value="Protein kinase-like (PK-like)"/>
    <property type="match status" value="1"/>
</dbReference>
<keyword evidence="26" id="KW-1185">Reference proteome</keyword>
<evidence type="ECO:0000256" key="11">
    <source>
        <dbReference type="ARBA" id="ARBA00022840"/>
    </source>
</evidence>
<feature type="domain" description="Protein kinase" evidence="23">
    <location>
        <begin position="1261"/>
        <end position="1535"/>
    </location>
</feature>
<evidence type="ECO:0000256" key="8">
    <source>
        <dbReference type="ARBA" id="ARBA00022737"/>
    </source>
</evidence>
<keyword evidence="13 22" id="KW-0472">Membrane</keyword>
<evidence type="ECO:0000256" key="10">
    <source>
        <dbReference type="ARBA" id="ARBA00022777"/>
    </source>
</evidence>
<comment type="caution">
    <text evidence="25">The sequence shown here is derived from an EMBL/GenBank/DDBJ whole genome shotgun (WGS) entry which is preliminary data.</text>
</comment>
<evidence type="ECO:0000256" key="2">
    <source>
        <dbReference type="ARBA" id="ARBA00022475"/>
    </source>
</evidence>
<name>A0AAD8ZI58_9TELE</name>
<dbReference type="Gene3D" id="3.80.20.20">
    <property type="entry name" value="Receptor L-domain"/>
    <property type="match status" value="3"/>
</dbReference>
<evidence type="ECO:0000256" key="1">
    <source>
        <dbReference type="ARBA" id="ARBA00004251"/>
    </source>
</evidence>
<keyword evidence="5" id="KW-0165">Cleavage on pair of basic residues</keyword>
<evidence type="ECO:0000256" key="20">
    <source>
        <dbReference type="RuleBase" id="RU000312"/>
    </source>
</evidence>
<dbReference type="InterPro" id="IPR006212">
    <property type="entry name" value="Furin_repeat"/>
</dbReference>
<keyword evidence="10" id="KW-0418">Kinase</keyword>
<dbReference type="InterPro" id="IPR001245">
    <property type="entry name" value="Ser-Thr/Tyr_kinase_cat_dom"/>
</dbReference>
<dbReference type="Pfam" id="PF07714">
    <property type="entry name" value="PK_Tyr_Ser-Thr"/>
    <property type="match status" value="1"/>
</dbReference>
<evidence type="ECO:0000256" key="13">
    <source>
        <dbReference type="ARBA" id="ARBA00023136"/>
    </source>
</evidence>
<feature type="region of interest" description="Disordered" evidence="21">
    <location>
        <begin position="1580"/>
        <end position="1662"/>
    </location>
</feature>
<dbReference type="FunFam" id="2.60.40.10:FF:000087">
    <property type="entry name" value="Tyrosine-protein kinase receptor"/>
    <property type="match status" value="1"/>
</dbReference>
<dbReference type="SUPFAM" id="SSF52058">
    <property type="entry name" value="L domain-like"/>
    <property type="match status" value="2"/>
</dbReference>
<dbReference type="PANTHER" id="PTHR24416:SF106">
    <property type="entry name" value="INSULIN-LIKE GROWTH FACTOR 1 RECEPTOR"/>
    <property type="match status" value="1"/>
</dbReference>
<dbReference type="GO" id="GO:0043410">
    <property type="term" value="P:positive regulation of MAPK cascade"/>
    <property type="evidence" value="ECO:0007669"/>
    <property type="project" value="TreeGrafter"/>
</dbReference>
<dbReference type="Gene3D" id="2.60.40.10">
    <property type="entry name" value="Immunoglobulins"/>
    <property type="match status" value="3"/>
</dbReference>
<dbReference type="CDD" id="cd05032">
    <property type="entry name" value="PTKc_InsR_like"/>
    <property type="match status" value="1"/>
</dbReference>
<evidence type="ECO:0000313" key="26">
    <source>
        <dbReference type="Proteomes" id="UP001239994"/>
    </source>
</evidence>
<keyword evidence="7" id="KW-0732">Signal</keyword>
<dbReference type="GO" id="GO:0005524">
    <property type="term" value="F:ATP binding"/>
    <property type="evidence" value="ECO:0007669"/>
    <property type="project" value="UniProtKB-UniRule"/>
</dbReference>
<evidence type="ECO:0000256" key="14">
    <source>
        <dbReference type="ARBA" id="ARBA00023137"/>
    </source>
</evidence>
<comment type="similarity">
    <text evidence="20">Belongs to the protein kinase superfamily. Tyr protein kinase family. Insulin receptor subfamily.</text>
</comment>
<comment type="catalytic activity">
    <reaction evidence="18 20">
        <text>L-tyrosyl-[protein] + ATP = O-phospho-L-tyrosyl-[protein] + ADP + H(+)</text>
        <dbReference type="Rhea" id="RHEA:10596"/>
        <dbReference type="Rhea" id="RHEA-COMP:10136"/>
        <dbReference type="Rhea" id="RHEA-COMP:20101"/>
        <dbReference type="ChEBI" id="CHEBI:15378"/>
        <dbReference type="ChEBI" id="CHEBI:30616"/>
        <dbReference type="ChEBI" id="CHEBI:46858"/>
        <dbReference type="ChEBI" id="CHEBI:61978"/>
        <dbReference type="ChEBI" id="CHEBI:456216"/>
        <dbReference type="EC" id="2.7.10.1"/>
    </reaction>
</comment>
<dbReference type="InterPro" id="IPR036941">
    <property type="entry name" value="Rcpt_L-dom_sf"/>
</dbReference>
<dbReference type="GO" id="GO:0048009">
    <property type="term" value="P:insulin-like growth factor receptor signaling pathway"/>
    <property type="evidence" value="ECO:0007669"/>
    <property type="project" value="TreeGrafter"/>
</dbReference>
<keyword evidence="6 20" id="KW-0812">Transmembrane</keyword>
<comment type="subcellular location">
    <subcellularLocation>
        <location evidence="1">Cell membrane</location>
        <topology evidence="1">Single-pass type I membrane protein</topology>
    </subcellularLocation>
</comment>
<dbReference type="SUPFAM" id="SSF49265">
    <property type="entry name" value="Fibronectin type III"/>
    <property type="match status" value="3"/>
</dbReference>
<dbReference type="GO" id="GO:0043560">
    <property type="term" value="F:insulin receptor substrate binding"/>
    <property type="evidence" value="ECO:0007669"/>
    <property type="project" value="TreeGrafter"/>
</dbReference>
<evidence type="ECO:0000256" key="18">
    <source>
        <dbReference type="ARBA" id="ARBA00051243"/>
    </source>
</evidence>
<keyword evidence="11 19" id="KW-0067">ATP-binding</keyword>
<evidence type="ECO:0000313" key="25">
    <source>
        <dbReference type="EMBL" id="KAK1798518.1"/>
    </source>
</evidence>
<dbReference type="FunFam" id="1.10.510.10:FF:000050">
    <property type="entry name" value="Tyrosine-protein kinase receptor"/>
    <property type="match status" value="1"/>
</dbReference>
<dbReference type="Pfam" id="PF00757">
    <property type="entry name" value="Furin-like"/>
    <property type="match status" value="1"/>
</dbReference>
<sequence>CGPAIDIGNDISDFKKLENCTVVEGYLQILLIGNKNNNPNQDVFRTLSFPKLTMITDYLLLFRVSGLDSLSTLFPNLTVIRGRNLFYNYALVIFEMTSLKDIGLYNLRNITRGAIRIEKNPELCYLDSVDWSLIMDAEFNNFIDGNKQSKECGDVCPGIMDDNPECIKTSFNDHYNYRCWTSNHCQKGKRKKHASHSFGKREGAGKLSPISPFEYYVCMFEEVPIVKLLEVRESALLSATARKSSASLWIFAKARPPQRTTAHESCLSVDLCYCVTTRPSYCRKRWVRSSSRRKCDLHNACAVAVLRQLGGGEVGLGGGREKGPTVPASATCFPQTCCVKHGGQSRLQPLPSFSSAVCPERCGQRACTSSGECCHPECLGSCTVPDSDRACAACQHYYHEGRCVPDCPQDTYKFEGWRCITMDLCSRIHLPDYEQFVIHGRECMSDCPPGFTRSEGQSMLCNACDGLCDKLCEVKVIDSVDAAQSLKDCTVIRGNLHINIRRGNNIASELENFLGLIKTVTGYVRIRHSHTLGSLSFLKSLRYINGEELYENMYAFSALDNQNLQFLWDWSQHNLTIHAGKLFFRLNPKLCMSEIRKMWMKTGIKERFVEEEFRNNGDRASCESKTLKFITNTTGSTTIMLTWERYRPPDYRDLVSFVVYYKEAPYQNITEFDGQDGCGSNSWMTVDVDLSQDRNKNPGVFLSGLKPWTQYAIFVKAVTLVVEDKDRHILGAKSDLVYIWTKPSAPTMPVDVRAYSNSSSSLVVRWSPPVSPNGNHTFYLLRWQQQGEDRELYQHNYCSKELKIPIRISATGVTDLVEDTKPANPDAGGRDQTPCCPCPKSEKELKRIEDDIYYRKAFENFLHNSIFKPRVRKRNVTPVKRQKARKYFISCSEVSRPPDRRRRDVFGIANGTLTRNPLPTNGSLAEGNWSTAAATPRHDYPFLERKVLERSAEIRGLQPFTVYRIDLHACNDAVQQCSAAAFVFSRTKPADKADNIPGHVSWEDQDDTVILKWPEPARPNGLILLYEIQFRLGSEVLTPFSTLSCLDTDTLLFPTIKSRGRTVRSPHGSSAAAAVRRSFRTDQLAQKHQLITVNSVARKAYSLSSMGVVHHRSTRVGPSLNTFVARVLFQLEKHECISRQHYREQRALRLTNLGPGNYSARVRATSLAGNGSWTEPVAFYVMRHERYENFLFLMIIPVVFILAILGVTFLVVSKKRAPLWINTLRRFMCRCTMLSSARALLSSFPSLVYVPDEWEVAREKITMCRELGQGSFGMVYEGIAKGVVKDEPETRVAIKTVNESASMHERIEFLNEASVMKEFNCHHVVRLLGVVSQGQPTLVIMELMTRGDLKSYLRTLRSKESTSSLPLPPLKKMIQMAGEIADGMAYLNANKFVHRDLAARNCMVAEDFTVKIGDFGMTRDIYETDYYRKGGKGLLPVRWMSPESLKDGVFTTMSDVWSFGVVLWEIATLAEQPYQGMSNEQVLRFVMEGGLLDKPDNCPDMLFELMRMCWQYNPKMRPSFLEIISSIKEDLDPPFKEVSFFYSEENKPPDTEELDMENVGAMENVPLEPSTTLQPLAATSASPQQGGALGSTAPPGSSPPSSSPGSSGLSTDKRPVPTSAAASANGPAVVLRGPFDENQPYAHMNGGRKNERALPLPQSSAC</sequence>
<reference evidence="25" key="1">
    <citation type="submission" date="2023-03" db="EMBL/GenBank/DDBJ databases">
        <title>Electrophorus voltai genome.</title>
        <authorList>
            <person name="Bian C."/>
        </authorList>
    </citation>
    <scope>NUCLEOTIDE SEQUENCE</scope>
    <source>
        <strain evidence="25">CB-2022</strain>
        <tissue evidence="25">Muscle</tissue>
    </source>
</reference>
<evidence type="ECO:0000256" key="21">
    <source>
        <dbReference type="SAM" id="MobiDB-lite"/>
    </source>
</evidence>
<dbReference type="InterPro" id="IPR036116">
    <property type="entry name" value="FN3_sf"/>
</dbReference>
<dbReference type="InterPro" id="IPR008266">
    <property type="entry name" value="Tyr_kinase_AS"/>
</dbReference>
<keyword evidence="2" id="KW-1003">Cell membrane</keyword>
<dbReference type="EC" id="2.7.10.1" evidence="20"/>
<evidence type="ECO:0000256" key="4">
    <source>
        <dbReference type="ARBA" id="ARBA00022679"/>
    </source>
</evidence>
<dbReference type="GO" id="GO:0005009">
    <property type="term" value="F:insulin receptor activity"/>
    <property type="evidence" value="ECO:0007669"/>
    <property type="project" value="TreeGrafter"/>
</dbReference>
<dbReference type="InterPro" id="IPR002011">
    <property type="entry name" value="Tyr_kinase_rcpt_2_CS"/>
</dbReference>
<dbReference type="GO" id="GO:0051897">
    <property type="term" value="P:positive regulation of phosphatidylinositol 3-kinase/protein kinase B signal transduction"/>
    <property type="evidence" value="ECO:0007669"/>
    <property type="project" value="TreeGrafter"/>
</dbReference>
<dbReference type="EMBL" id="JAROKS010000012">
    <property type="protein sequence ID" value="KAK1798518.1"/>
    <property type="molecule type" value="Genomic_DNA"/>
</dbReference>
<feature type="domain" description="Fibronectin type-III" evidence="24">
    <location>
        <begin position="623"/>
        <end position="744"/>
    </location>
</feature>
<dbReference type="Gene3D" id="2.10.220.10">
    <property type="entry name" value="Hormone Receptor, Insulin-like Growth Factor Receptor 1, Chain A, domain 2"/>
    <property type="match status" value="1"/>
</dbReference>
<evidence type="ECO:0000256" key="9">
    <source>
        <dbReference type="ARBA" id="ARBA00022741"/>
    </source>
</evidence>
<dbReference type="Pfam" id="PF01030">
    <property type="entry name" value="Recep_L_domain"/>
    <property type="match status" value="2"/>
</dbReference>
<feature type="domain" description="Fibronectin type-III" evidence="24">
    <location>
        <begin position="748"/>
        <end position="851"/>
    </location>
</feature>
<dbReference type="Gene3D" id="3.30.200.20">
    <property type="entry name" value="Phosphorylase Kinase, domain 1"/>
    <property type="match status" value="1"/>
</dbReference>
<dbReference type="PRINTS" id="PR00109">
    <property type="entry name" value="TYRKINASE"/>
</dbReference>
<dbReference type="PROSITE" id="PS00107">
    <property type="entry name" value="PROTEIN_KINASE_ATP"/>
    <property type="match status" value="1"/>
</dbReference>
<keyword evidence="15" id="KW-1015">Disulfide bond</keyword>
<accession>A0AAD8ZI58</accession>
<dbReference type="InterPro" id="IPR006211">
    <property type="entry name" value="Furin-like_Cys-rich_dom"/>
</dbReference>
<dbReference type="PROSITE" id="PS50011">
    <property type="entry name" value="PROTEIN_KINASE_DOM"/>
    <property type="match status" value="1"/>
</dbReference>
<evidence type="ECO:0000256" key="12">
    <source>
        <dbReference type="ARBA" id="ARBA00022989"/>
    </source>
</evidence>
<dbReference type="GO" id="GO:0042593">
    <property type="term" value="P:glucose homeostasis"/>
    <property type="evidence" value="ECO:0007669"/>
    <property type="project" value="TreeGrafter"/>
</dbReference>
<dbReference type="SMART" id="SM00261">
    <property type="entry name" value="FU"/>
    <property type="match status" value="1"/>
</dbReference>
<protein>
    <recommendedName>
        <fullName evidence="20">Tyrosine-protein kinase receptor</fullName>
        <ecNumber evidence="20">2.7.10.1</ecNumber>
    </recommendedName>
</protein>
<dbReference type="SMART" id="SM00219">
    <property type="entry name" value="TyrKc"/>
    <property type="match status" value="1"/>
</dbReference>
<dbReference type="PROSITE" id="PS00109">
    <property type="entry name" value="PROTEIN_KINASE_TYR"/>
    <property type="match status" value="1"/>
</dbReference>
<evidence type="ECO:0000256" key="16">
    <source>
        <dbReference type="ARBA" id="ARBA00023170"/>
    </source>
</evidence>
<keyword evidence="8" id="KW-0677">Repeat</keyword>
<dbReference type="InterPro" id="IPR003961">
    <property type="entry name" value="FN3_dom"/>
</dbReference>
<dbReference type="GO" id="GO:0046328">
    <property type="term" value="P:regulation of JNK cascade"/>
    <property type="evidence" value="ECO:0007669"/>
    <property type="project" value="TreeGrafter"/>
</dbReference>
<keyword evidence="14" id="KW-0829">Tyrosine-protein kinase</keyword>
<dbReference type="InterPro" id="IPR000719">
    <property type="entry name" value="Prot_kinase_dom"/>
</dbReference>
<dbReference type="InterPro" id="IPR013783">
    <property type="entry name" value="Ig-like_fold"/>
</dbReference>
<feature type="binding site" evidence="19">
    <location>
        <position position="1295"/>
    </location>
    <ligand>
        <name>ATP</name>
        <dbReference type="ChEBI" id="CHEBI:30616"/>
    </ligand>
</feature>
<evidence type="ECO:0000256" key="15">
    <source>
        <dbReference type="ARBA" id="ARBA00023157"/>
    </source>
</evidence>
<dbReference type="PROSITE" id="PS50853">
    <property type="entry name" value="FN3"/>
    <property type="match status" value="2"/>
</dbReference>
<keyword evidence="12 22" id="KW-1133">Transmembrane helix</keyword>
<evidence type="ECO:0000256" key="19">
    <source>
        <dbReference type="PROSITE-ProRule" id="PRU10141"/>
    </source>
</evidence>
<evidence type="ECO:0000259" key="23">
    <source>
        <dbReference type="PROSITE" id="PS50011"/>
    </source>
</evidence>
<dbReference type="PANTHER" id="PTHR24416">
    <property type="entry name" value="TYROSINE-PROTEIN KINASE RECEPTOR"/>
    <property type="match status" value="1"/>
</dbReference>
<dbReference type="CDD" id="cd00063">
    <property type="entry name" value="FN3"/>
    <property type="match status" value="2"/>
</dbReference>
<evidence type="ECO:0000256" key="6">
    <source>
        <dbReference type="ARBA" id="ARBA00022692"/>
    </source>
</evidence>
<dbReference type="InterPro" id="IPR000494">
    <property type="entry name" value="Rcpt_L-dom"/>
</dbReference>
<evidence type="ECO:0000256" key="22">
    <source>
        <dbReference type="SAM" id="Phobius"/>
    </source>
</evidence>
<dbReference type="InterPro" id="IPR017441">
    <property type="entry name" value="Protein_kinase_ATP_BS"/>
</dbReference>
<evidence type="ECO:0000256" key="3">
    <source>
        <dbReference type="ARBA" id="ARBA00022553"/>
    </source>
</evidence>
<proteinExistence type="inferred from homology"/>
<organism evidence="25 26">
    <name type="scientific">Electrophorus voltai</name>
    <dbReference type="NCBI Taxonomy" id="2609070"/>
    <lineage>
        <taxon>Eukaryota</taxon>
        <taxon>Metazoa</taxon>
        <taxon>Chordata</taxon>
        <taxon>Craniata</taxon>
        <taxon>Vertebrata</taxon>
        <taxon>Euteleostomi</taxon>
        <taxon>Actinopterygii</taxon>
        <taxon>Neopterygii</taxon>
        <taxon>Teleostei</taxon>
        <taxon>Ostariophysi</taxon>
        <taxon>Gymnotiformes</taxon>
        <taxon>Gymnotoidei</taxon>
        <taxon>Gymnotidae</taxon>
        <taxon>Electrophorus</taxon>
    </lineage>
</organism>
<keyword evidence="3 20" id="KW-0597">Phosphoprotein</keyword>
<dbReference type="InterPro" id="IPR009030">
    <property type="entry name" value="Growth_fac_rcpt_cys_sf"/>
</dbReference>
<dbReference type="FunFam" id="3.30.200.20:FF:000026">
    <property type="entry name" value="Tyrosine-protein kinase receptor"/>
    <property type="match status" value="1"/>
</dbReference>
<dbReference type="GO" id="GO:0005899">
    <property type="term" value="C:insulin receptor complex"/>
    <property type="evidence" value="ECO:0007669"/>
    <property type="project" value="TreeGrafter"/>
</dbReference>
<evidence type="ECO:0000259" key="24">
    <source>
        <dbReference type="PROSITE" id="PS50853"/>
    </source>
</evidence>
<evidence type="ECO:0000256" key="5">
    <source>
        <dbReference type="ARBA" id="ARBA00022685"/>
    </source>
</evidence>
<dbReference type="SMART" id="SM00060">
    <property type="entry name" value="FN3"/>
    <property type="match status" value="3"/>
</dbReference>
<dbReference type="InterPro" id="IPR011009">
    <property type="entry name" value="Kinase-like_dom_sf"/>
</dbReference>
<dbReference type="Gene3D" id="1.10.510.10">
    <property type="entry name" value="Transferase(Phosphotransferase) domain 1"/>
    <property type="match status" value="1"/>
</dbReference>
<dbReference type="PROSITE" id="PS00239">
    <property type="entry name" value="RECEPTOR_TYR_KIN_II"/>
    <property type="match status" value="1"/>
</dbReference>